<dbReference type="InterPro" id="IPR005828">
    <property type="entry name" value="MFS_sugar_transport-like"/>
</dbReference>
<comment type="similarity">
    <text evidence="2 7">Belongs to the major facilitator superfamily. Sugar transporter (TC 2.A.1.1) family.</text>
</comment>
<feature type="transmembrane region" description="Helical" evidence="8">
    <location>
        <begin position="38"/>
        <end position="55"/>
    </location>
</feature>
<comment type="caution">
    <text evidence="10">The sequence shown here is derived from an EMBL/GenBank/DDBJ whole genome shotgun (WGS) entry which is preliminary data.</text>
</comment>
<feature type="transmembrane region" description="Helical" evidence="8">
    <location>
        <begin position="85"/>
        <end position="104"/>
    </location>
</feature>
<evidence type="ECO:0000256" key="6">
    <source>
        <dbReference type="ARBA" id="ARBA00023136"/>
    </source>
</evidence>
<feature type="transmembrane region" description="Helical" evidence="8">
    <location>
        <begin position="207"/>
        <end position="226"/>
    </location>
</feature>
<sequence>MGVHIGEAPGKEQTVIAVAEAPEFQKVTWYKDPGLRRLYLVSVFGLMVASATTGYDGSLLNTVQSMNFWEDYYDQIGVDKTKSNLLGLLTNMFTIGSIVSMFIVPPITDRWGRKPPIIGGCVFMIVGGVISALAKNYGTLCAGRFILGFGNSLAQLTSPMLLTEIIHPQHRAPVTAVYNCLWNLGSLIVTFVGWGTSYVMSDWSWRSITLLQIVPSVCQLAFIWWVPESPRWLISRDRNEEALQMLAKYHANGNDQNSTVQFEYREIRETLELERTARDNSSYLDFMKTKGNRWRLAIIVSVGLISQYSGNAVISNYMNLIYEGAGIKDQNKKLGISAGKTVLDLSCSIGAAFMVDRIGRRPLFLTAISGMIVAFGLWTVMAAMYDKTGGANQYGYTQIVFVWLFGVFYDIGFSGLLVAYTLEVLPFHLRAKGIMIMNITVQATLALGGQTNALAWNNLPAHWNFALFYTLWDVVEGIWIYFVYVETKGPTLEEIAKIFDGEDAVAHIDLHQVEKEIELDHAELDRKHEL</sequence>
<protein>
    <submittedName>
        <fullName evidence="10">General substrate transporter</fullName>
    </submittedName>
</protein>
<dbReference type="InterPro" id="IPR050360">
    <property type="entry name" value="MFS_Sugar_Transporters"/>
</dbReference>
<feature type="transmembrane region" description="Helical" evidence="8">
    <location>
        <begin position="175"/>
        <end position="195"/>
    </location>
</feature>
<dbReference type="FunFam" id="1.20.1250.20:FF:000117">
    <property type="entry name" value="MFS hexose transporter"/>
    <property type="match status" value="1"/>
</dbReference>
<proteinExistence type="inferred from homology"/>
<evidence type="ECO:0000256" key="8">
    <source>
        <dbReference type="SAM" id="Phobius"/>
    </source>
</evidence>
<dbReference type="SUPFAM" id="SSF103473">
    <property type="entry name" value="MFS general substrate transporter"/>
    <property type="match status" value="1"/>
</dbReference>
<evidence type="ECO:0000256" key="3">
    <source>
        <dbReference type="ARBA" id="ARBA00022448"/>
    </source>
</evidence>
<dbReference type="GO" id="GO:0016020">
    <property type="term" value="C:membrane"/>
    <property type="evidence" value="ECO:0007669"/>
    <property type="project" value="UniProtKB-SubCell"/>
</dbReference>
<evidence type="ECO:0000256" key="7">
    <source>
        <dbReference type="RuleBase" id="RU003346"/>
    </source>
</evidence>
<dbReference type="AlphaFoldDB" id="A0AA38VT88"/>
<feature type="transmembrane region" description="Helical" evidence="8">
    <location>
        <begin position="116"/>
        <end position="133"/>
    </location>
</feature>
<dbReference type="GO" id="GO:0005351">
    <property type="term" value="F:carbohydrate:proton symporter activity"/>
    <property type="evidence" value="ECO:0007669"/>
    <property type="project" value="TreeGrafter"/>
</dbReference>
<dbReference type="PANTHER" id="PTHR48022">
    <property type="entry name" value="PLASTIDIC GLUCOSE TRANSPORTER 4"/>
    <property type="match status" value="1"/>
</dbReference>
<dbReference type="Gene3D" id="1.20.1250.20">
    <property type="entry name" value="MFS general substrate transporter like domains"/>
    <property type="match status" value="1"/>
</dbReference>
<evidence type="ECO:0000313" key="10">
    <source>
        <dbReference type="EMBL" id="KAJ9150542.1"/>
    </source>
</evidence>
<accession>A0AA38VT88</accession>
<keyword evidence="6 8" id="KW-0472">Membrane</keyword>
<dbReference type="PANTHER" id="PTHR48022:SF66">
    <property type="entry name" value="MFS HEXOSE TRANSPORTER"/>
    <property type="match status" value="1"/>
</dbReference>
<feature type="transmembrane region" description="Helical" evidence="8">
    <location>
        <begin position="400"/>
        <end position="422"/>
    </location>
</feature>
<dbReference type="InterPro" id="IPR003663">
    <property type="entry name" value="Sugar/inositol_transpt"/>
</dbReference>
<evidence type="ECO:0000313" key="11">
    <source>
        <dbReference type="Proteomes" id="UP001174691"/>
    </source>
</evidence>
<reference evidence="10" key="1">
    <citation type="submission" date="2022-07" db="EMBL/GenBank/DDBJ databases">
        <title>Fungi with potential for degradation of polypropylene.</title>
        <authorList>
            <person name="Gostincar C."/>
        </authorList>
    </citation>
    <scope>NUCLEOTIDE SEQUENCE</scope>
    <source>
        <strain evidence="10">EXF-13287</strain>
    </source>
</reference>
<evidence type="ECO:0000256" key="2">
    <source>
        <dbReference type="ARBA" id="ARBA00010992"/>
    </source>
</evidence>
<dbReference type="Proteomes" id="UP001174691">
    <property type="component" value="Unassembled WGS sequence"/>
</dbReference>
<evidence type="ECO:0000256" key="1">
    <source>
        <dbReference type="ARBA" id="ARBA00004141"/>
    </source>
</evidence>
<evidence type="ECO:0000256" key="5">
    <source>
        <dbReference type="ARBA" id="ARBA00022989"/>
    </source>
</evidence>
<keyword evidence="5 8" id="KW-1133">Transmembrane helix</keyword>
<dbReference type="Pfam" id="PF00083">
    <property type="entry name" value="Sugar_tr"/>
    <property type="match status" value="1"/>
</dbReference>
<gene>
    <name evidence="10" type="ORF">NKR19_g5261</name>
</gene>
<dbReference type="InterPro" id="IPR036259">
    <property type="entry name" value="MFS_trans_sf"/>
</dbReference>
<evidence type="ECO:0000256" key="4">
    <source>
        <dbReference type="ARBA" id="ARBA00022692"/>
    </source>
</evidence>
<keyword evidence="3 7" id="KW-0813">Transport</keyword>
<feature type="transmembrane region" description="Helical" evidence="8">
    <location>
        <begin position="362"/>
        <end position="385"/>
    </location>
</feature>
<dbReference type="InterPro" id="IPR005829">
    <property type="entry name" value="Sugar_transporter_CS"/>
</dbReference>
<dbReference type="EMBL" id="JANBVN010000070">
    <property type="protein sequence ID" value="KAJ9150542.1"/>
    <property type="molecule type" value="Genomic_DNA"/>
</dbReference>
<feature type="transmembrane region" description="Helical" evidence="8">
    <location>
        <begin position="434"/>
        <end position="456"/>
    </location>
</feature>
<comment type="subcellular location">
    <subcellularLocation>
        <location evidence="1">Membrane</location>
        <topology evidence="1">Multi-pass membrane protein</topology>
    </subcellularLocation>
</comment>
<dbReference type="NCBIfam" id="TIGR00879">
    <property type="entry name" value="SP"/>
    <property type="match status" value="1"/>
</dbReference>
<dbReference type="InterPro" id="IPR020846">
    <property type="entry name" value="MFS_dom"/>
</dbReference>
<dbReference type="PROSITE" id="PS00216">
    <property type="entry name" value="SUGAR_TRANSPORT_1"/>
    <property type="match status" value="1"/>
</dbReference>
<keyword evidence="4 8" id="KW-0812">Transmembrane</keyword>
<feature type="domain" description="Major facilitator superfamily (MFS) profile" evidence="9">
    <location>
        <begin position="42"/>
        <end position="488"/>
    </location>
</feature>
<name>A0AA38VT88_9PEZI</name>
<evidence type="ECO:0000259" key="9">
    <source>
        <dbReference type="PROSITE" id="PS50850"/>
    </source>
</evidence>
<feature type="transmembrane region" description="Helical" evidence="8">
    <location>
        <begin position="462"/>
        <end position="484"/>
    </location>
</feature>
<dbReference type="PROSITE" id="PS50850">
    <property type="entry name" value="MFS"/>
    <property type="match status" value="1"/>
</dbReference>
<organism evidence="10 11">
    <name type="scientific">Coniochaeta hoffmannii</name>
    <dbReference type="NCBI Taxonomy" id="91930"/>
    <lineage>
        <taxon>Eukaryota</taxon>
        <taxon>Fungi</taxon>
        <taxon>Dikarya</taxon>
        <taxon>Ascomycota</taxon>
        <taxon>Pezizomycotina</taxon>
        <taxon>Sordariomycetes</taxon>
        <taxon>Sordariomycetidae</taxon>
        <taxon>Coniochaetales</taxon>
        <taxon>Coniochaetaceae</taxon>
        <taxon>Coniochaeta</taxon>
    </lineage>
</organism>
<keyword evidence="11" id="KW-1185">Reference proteome</keyword>